<proteinExistence type="predicted"/>
<dbReference type="GO" id="GO:0008270">
    <property type="term" value="F:zinc ion binding"/>
    <property type="evidence" value="ECO:0007669"/>
    <property type="project" value="InterPro"/>
</dbReference>
<dbReference type="Pfam" id="PF11951">
    <property type="entry name" value="Fungal_trans_2"/>
    <property type="match status" value="1"/>
</dbReference>
<reference evidence="4" key="1">
    <citation type="journal article" date="2020" name="Stud. Mycol.">
        <title>101 Dothideomycetes genomes: a test case for predicting lifestyles and emergence of pathogens.</title>
        <authorList>
            <person name="Haridas S."/>
            <person name="Albert R."/>
            <person name="Binder M."/>
            <person name="Bloem J."/>
            <person name="Labutti K."/>
            <person name="Salamov A."/>
            <person name="Andreopoulos B."/>
            <person name="Baker S."/>
            <person name="Barry K."/>
            <person name="Bills G."/>
            <person name="Bluhm B."/>
            <person name="Cannon C."/>
            <person name="Castanera R."/>
            <person name="Culley D."/>
            <person name="Daum C."/>
            <person name="Ezra D."/>
            <person name="Gonzalez J."/>
            <person name="Henrissat B."/>
            <person name="Kuo A."/>
            <person name="Liang C."/>
            <person name="Lipzen A."/>
            <person name="Lutzoni F."/>
            <person name="Magnuson J."/>
            <person name="Mondo S."/>
            <person name="Nolan M."/>
            <person name="Ohm R."/>
            <person name="Pangilinan J."/>
            <person name="Park H.-J."/>
            <person name="Ramirez L."/>
            <person name="Alfaro M."/>
            <person name="Sun H."/>
            <person name="Tritt A."/>
            <person name="Yoshinaga Y."/>
            <person name="Zwiers L.-H."/>
            <person name="Turgeon B."/>
            <person name="Goodwin S."/>
            <person name="Spatafora J."/>
            <person name="Crous P."/>
            <person name="Grigoriev I."/>
        </authorList>
    </citation>
    <scope>NUCLEOTIDE SEQUENCE</scope>
    <source>
        <strain evidence="4">CBS 109.77</strain>
    </source>
</reference>
<dbReference type="OrthoDB" id="187139at2759"/>
<sequence length="489" mass="54675">MSAVQKRRLAFDGCLPCRRRKKRCDLRKPTCLGCERNVLICSWINAPSRETHSTHFGKKSFKSTIKVPDSSNAVVQCRQPSSVASCVLKSPLAFFLYQHWLERTGNTMSAQRGQLNSFITVLPRLALNYPDTILQSLLALSGVHYANRNPNAQVSVETWTRLGLTLRALKHGLTAHATPQKSIDPVPLLTTTLVLCFIETTRGDRGSNLLHHLEAARFLLGQLLSSSVLSLIEDDVVEFLKEFYVYVEGITTLTGPSTEDRTSLLPGAEFDSTYTIPQLSSKSPGNLLGCSQELFNIIPEVQMLAQRCQRQSTEALNPTGSTDTSVVVELDDEYQELHNRISTWLPPLSASPDFAACALMYQEAVLCHLETAFLPSSWSHSLIRSRLLHFISLLATLPVDSPISATLTWPLVGFGVLSMDHSHRETIYERLSNMWDHLRLKNIEVSMTFLRRLWMEDPVSLSDGVKTPCTLEVDLGSIMRKMSVDITFV</sequence>
<dbReference type="PROSITE" id="PS00463">
    <property type="entry name" value="ZN2_CY6_FUNGAL_1"/>
    <property type="match status" value="1"/>
</dbReference>
<accession>A0A6A6X7E1</accession>
<dbReference type="EMBL" id="MU001969">
    <property type="protein sequence ID" value="KAF2792440.1"/>
    <property type="molecule type" value="Genomic_DNA"/>
</dbReference>
<keyword evidence="2" id="KW-0539">Nucleus</keyword>
<dbReference type="PANTHER" id="PTHR37534:SF43">
    <property type="entry name" value="FINGER DOMAIN PROTEIN, PUTATIVE (AFU_ORTHOLOGUE AFUA_1G01850)-RELATED"/>
    <property type="match status" value="1"/>
</dbReference>
<dbReference type="InterPro" id="IPR021858">
    <property type="entry name" value="Fun_TF"/>
</dbReference>
<dbReference type="SMART" id="SM00066">
    <property type="entry name" value="GAL4"/>
    <property type="match status" value="1"/>
</dbReference>
<dbReference type="Gene3D" id="4.10.240.10">
    <property type="entry name" value="Zn(2)-C6 fungal-type DNA-binding domain"/>
    <property type="match status" value="1"/>
</dbReference>
<dbReference type="InterPro" id="IPR001138">
    <property type="entry name" value="Zn2Cys6_DnaBD"/>
</dbReference>
<feature type="domain" description="Zn(2)-C6 fungal-type" evidence="3">
    <location>
        <begin position="13"/>
        <end position="43"/>
    </location>
</feature>
<dbReference type="PANTHER" id="PTHR37534">
    <property type="entry name" value="TRANSCRIPTIONAL ACTIVATOR PROTEIN UGA3"/>
    <property type="match status" value="1"/>
</dbReference>
<dbReference type="InterPro" id="IPR036864">
    <property type="entry name" value="Zn2-C6_fun-type_DNA-bd_sf"/>
</dbReference>
<dbReference type="GO" id="GO:0000976">
    <property type="term" value="F:transcription cis-regulatory region binding"/>
    <property type="evidence" value="ECO:0007669"/>
    <property type="project" value="TreeGrafter"/>
</dbReference>
<evidence type="ECO:0000313" key="4">
    <source>
        <dbReference type="EMBL" id="KAF2792440.1"/>
    </source>
</evidence>
<dbReference type="PROSITE" id="PS50048">
    <property type="entry name" value="ZN2_CY6_FUNGAL_2"/>
    <property type="match status" value="1"/>
</dbReference>
<protein>
    <recommendedName>
        <fullName evidence="3">Zn(2)-C6 fungal-type domain-containing protein</fullName>
    </recommendedName>
</protein>
<dbReference type="SUPFAM" id="SSF57701">
    <property type="entry name" value="Zn2/Cys6 DNA-binding domain"/>
    <property type="match status" value="1"/>
</dbReference>
<dbReference type="Pfam" id="PF00172">
    <property type="entry name" value="Zn_clus"/>
    <property type="match status" value="1"/>
</dbReference>
<gene>
    <name evidence="4" type="ORF">K505DRAFT_387431</name>
</gene>
<evidence type="ECO:0000256" key="1">
    <source>
        <dbReference type="ARBA" id="ARBA00004123"/>
    </source>
</evidence>
<organism evidence="4 5">
    <name type="scientific">Melanomma pulvis-pyrius CBS 109.77</name>
    <dbReference type="NCBI Taxonomy" id="1314802"/>
    <lineage>
        <taxon>Eukaryota</taxon>
        <taxon>Fungi</taxon>
        <taxon>Dikarya</taxon>
        <taxon>Ascomycota</taxon>
        <taxon>Pezizomycotina</taxon>
        <taxon>Dothideomycetes</taxon>
        <taxon>Pleosporomycetidae</taxon>
        <taxon>Pleosporales</taxon>
        <taxon>Melanommataceae</taxon>
        <taxon>Melanomma</taxon>
    </lineage>
</organism>
<comment type="subcellular location">
    <subcellularLocation>
        <location evidence="1">Nucleus</location>
    </subcellularLocation>
</comment>
<name>A0A6A6X7E1_9PLEO</name>
<dbReference type="Proteomes" id="UP000799757">
    <property type="component" value="Unassembled WGS sequence"/>
</dbReference>
<evidence type="ECO:0000259" key="3">
    <source>
        <dbReference type="PROSITE" id="PS50048"/>
    </source>
</evidence>
<evidence type="ECO:0000313" key="5">
    <source>
        <dbReference type="Proteomes" id="UP000799757"/>
    </source>
</evidence>
<dbReference type="CDD" id="cd00067">
    <property type="entry name" value="GAL4"/>
    <property type="match status" value="1"/>
</dbReference>
<dbReference type="GO" id="GO:0045944">
    <property type="term" value="P:positive regulation of transcription by RNA polymerase II"/>
    <property type="evidence" value="ECO:0007669"/>
    <property type="project" value="TreeGrafter"/>
</dbReference>
<dbReference type="AlphaFoldDB" id="A0A6A6X7E1"/>
<evidence type="ECO:0000256" key="2">
    <source>
        <dbReference type="ARBA" id="ARBA00023242"/>
    </source>
</evidence>
<dbReference type="GO" id="GO:0000981">
    <property type="term" value="F:DNA-binding transcription factor activity, RNA polymerase II-specific"/>
    <property type="evidence" value="ECO:0007669"/>
    <property type="project" value="InterPro"/>
</dbReference>
<keyword evidence="5" id="KW-1185">Reference proteome</keyword>
<dbReference type="GO" id="GO:0005634">
    <property type="term" value="C:nucleus"/>
    <property type="evidence" value="ECO:0007669"/>
    <property type="project" value="UniProtKB-SubCell"/>
</dbReference>